<dbReference type="Proteomes" id="UP000030647">
    <property type="component" value="Unassembled WGS sequence"/>
</dbReference>
<dbReference type="EMBL" id="KI271592">
    <property type="protein sequence ID" value="ERL64780.1"/>
    <property type="molecule type" value="Genomic_DNA"/>
</dbReference>
<gene>
    <name evidence="1" type="ORF">L248_0557</name>
</gene>
<proteinExistence type="predicted"/>
<dbReference type="HOGENOM" id="CLU_945911_0_0_9"/>
<dbReference type="RefSeq" id="WP_022529890.1">
    <property type="nucleotide sequence ID" value="NZ_KI271592.1"/>
</dbReference>
<dbReference type="OrthoDB" id="2330106at2"/>
<dbReference type="STRING" id="1231336.L248_0557"/>
<sequence>MPTYASDYYSNRSDEPSRQAVGRFVSTFEAQGIYPALRKFLDQHYPDGVTWTAAFWGKRTPLSTHKPRLLVMNNAYCLFTVANVDLAELTPLDKMVSVFPVSNLAEATAADGTCVFSLSNVKGQFTFVPDDDNPGLTVNRLRAYLVHAQAEQEKLLQPAADTADQAAGTTDSRMARLTAARQQHPAPFSYQYTDTMISSSPIPDGFVFVGPVIASATQPFGMKNYFQSNAGYLTAWQKCLNVFRGDIEKGTYDGVFNIRLMSNIVEGDYDMVMYGDAVRIAPVAQGAKSQQAKD</sequence>
<evidence type="ECO:0000313" key="1">
    <source>
        <dbReference type="EMBL" id="ERL64780.1"/>
    </source>
</evidence>
<keyword evidence="2" id="KW-1185">Reference proteome</keyword>
<protein>
    <submittedName>
        <fullName evidence="1">Uncharacterized protein</fullName>
    </submittedName>
</protein>
<organism evidence="1 2">
    <name type="scientific">Schleiferilactobacillus shenzhenensis LY-73</name>
    <dbReference type="NCBI Taxonomy" id="1231336"/>
    <lineage>
        <taxon>Bacteria</taxon>
        <taxon>Bacillati</taxon>
        <taxon>Bacillota</taxon>
        <taxon>Bacilli</taxon>
        <taxon>Lactobacillales</taxon>
        <taxon>Lactobacillaceae</taxon>
        <taxon>Schleiferilactobacillus</taxon>
    </lineage>
</organism>
<dbReference type="AlphaFoldDB" id="U4TMY1"/>
<evidence type="ECO:0000313" key="2">
    <source>
        <dbReference type="Proteomes" id="UP000030647"/>
    </source>
</evidence>
<accession>U4TMY1</accession>
<name>U4TMY1_9LACO</name>
<reference evidence="2" key="1">
    <citation type="journal article" date="2013" name="Genome Announc.">
        <title>Whole-Genome Sequencing of Lactobacillus shenzhenensis Strain LY-73T.</title>
        <authorList>
            <person name="Lin Z."/>
            <person name="Liu Z."/>
            <person name="Yang R."/>
            <person name="Zou Y."/>
            <person name="Wan D."/>
            <person name="Chen J."/>
            <person name="Guo M."/>
            <person name="Zhao J."/>
            <person name="Fang C."/>
            <person name="Yang R."/>
            <person name="Liu F."/>
        </authorList>
    </citation>
    <scope>NUCLEOTIDE SEQUENCE [LARGE SCALE GENOMIC DNA]</scope>
    <source>
        <strain evidence="2">LY-73</strain>
    </source>
</reference>